<evidence type="ECO:0000313" key="1">
    <source>
        <dbReference type="EMBL" id="CDF05225.1"/>
    </source>
</evidence>
<evidence type="ECO:0000313" key="2">
    <source>
        <dbReference type="Proteomes" id="UP000017908"/>
    </source>
</evidence>
<protein>
    <submittedName>
        <fullName evidence="1">Uncharacterized protein</fullName>
    </submittedName>
</protein>
<sequence>MVGDEGHFAEAAGAFVDGDELLQDVFTRFGGCGDDFAVFEGQVELVDEVAVIDQGLGAVDRAVDGVGLRRGIDFFRRDVGVEQQVVCRLFHAALPDMAVRQAEGQVRPQAVGIMEAGEVLIRHPGPALLQLCQMGVPVGQGIGTVGAG</sequence>
<reference evidence="1" key="1">
    <citation type="submission" date="2012-11" db="EMBL/GenBank/DDBJ databases">
        <title>Dependencies among metagenomic species, viruses, plasmids and units of genetic variation.</title>
        <authorList>
            <person name="Nielsen H.B."/>
            <person name="Almeida M."/>
            <person name="Juncker A.S."/>
            <person name="Rasmussen S."/>
            <person name="Li J."/>
            <person name="Sunagawa S."/>
            <person name="Plichta D."/>
            <person name="Gautier L."/>
            <person name="Le Chatelier E."/>
            <person name="Peletier E."/>
            <person name="Bonde I."/>
            <person name="Nielsen T."/>
            <person name="Manichanh C."/>
            <person name="Arumugam M."/>
            <person name="Batto J."/>
            <person name="Santos M.B.Q.D."/>
            <person name="Blom N."/>
            <person name="Borruel N."/>
            <person name="Burgdorf K.S."/>
            <person name="Boumezbeur F."/>
            <person name="Casellas F."/>
            <person name="Dore J."/>
            <person name="Guarner F."/>
            <person name="Hansen T."/>
            <person name="Hildebrand F."/>
            <person name="Kaas R.S."/>
            <person name="Kennedy S."/>
            <person name="Kristiansen K."/>
            <person name="Kultima J.R."/>
            <person name="Leonard P."/>
            <person name="Levenez F."/>
            <person name="Lund O."/>
            <person name="Moumen B."/>
            <person name="Le Paslier D."/>
            <person name="Pons N."/>
            <person name="Pedersen O."/>
            <person name="Prifti E."/>
            <person name="Qin J."/>
            <person name="Raes J."/>
            <person name="Tap J."/>
            <person name="Tims S."/>
            <person name="Ussery D.W."/>
            <person name="Yamada T."/>
            <person name="MetaHit consortium"/>
            <person name="Renault P."/>
            <person name="Sicheritz-Ponten T."/>
            <person name="Bork P."/>
            <person name="Wang J."/>
            <person name="Brunak S."/>
            <person name="Ehrlich S.D."/>
        </authorList>
    </citation>
    <scope>NUCLEOTIDE SEQUENCE [LARGE SCALE GENOMIC DNA]</scope>
</reference>
<dbReference type="EMBL" id="CBKE010000243">
    <property type="protein sequence ID" value="CDF05225.1"/>
    <property type="molecule type" value="Genomic_DNA"/>
</dbReference>
<gene>
    <name evidence="1" type="ORF">BN715_01496</name>
</gene>
<organism evidence="1 2">
    <name type="scientific">Megasphaera elsdenii CAG:570</name>
    <dbReference type="NCBI Taxonomy" id="1263087"/>
    <lineage>
        <taxon>Bacteria</taxon>
        <taxon>Bacillati</taxon>
        <taxon>Bacillota</taxon>
        <taxon>Negativicutes</taxon>
        <taxon>Veillonellales</taxon>
        <taxon>Veillonellaceae</taxon>
        <taxon>Megasphaera</taxon>
    </lineage>
</organism>
<accession>R7MXC9</accession>
<dbReference type="Proteomes" id="UP000017908">
    <property type="component" value="Unassembled WGS sequence"/>
</dbReference>
<name>R7MXC9_MEGEL</name>
<comment type="caution">
    <text evidence="1">The sequence shown here is derived from an EMBL/GenBank/DDBJ whole genome shotgun (WGS) entry which is preliminary data.</text>
</comment>
<proteinExistence type="predicted"/>
<dbReference type="AlphaFoldDB" id="R7MXC9"/>